<dbReference type="RefSeq" id="WP_238302347.1">
    <property type="nucleotide sequence ID" value="NZ_BPQM01000040.1"/>
</dbReference>
<comment type="caution">
    <text evidence="1">The sequence shown here is derived from an EMBL/GenBank/DDBJ whole genome shotgun (WGS) entry which is preliminary data.</text>
</comment>
<sequence length="57" mass="5863">MAVNTGDAQFTAFATTFTQAQTSAERMDGMNAFLASTITLGADVPSAAVTDTMRSIG</sequence>
<keyword evidence="2" id="KW-1185">Reference proteome</keyword>
<organism evidence="1 2">
    <name type="scientific">Methylobacterium gregans</name>
    <dbReference type="NCBI Taxonomy" id="374424"/>
    <lineage>
        <taxon>Bacteria</taxon>
        <taxon>Pseudomonadati</taxon>
        <taxon>Pseudomonadota</taxon>
        <taxon>Alphaproteobacteria</taxon>
        <taxon>Hyphomicrobiales</taxon>
        <taxon>Methylobacteriaceae</taxon>
        <taxon>Methylobacterium</taxon>
    </lineage>
</organism>
<dbReference type="EMBL" id="BPQM01000040">
    <property type="protein sequence ID" value="GJD78653.1"/>
    <property type="molecule type" value="Genomic_DNA"/>
</dbReference>
<dbReference type="AlphaFoldDB" id="A0AA37HMY2"/>
<gene>
    <name evidence="1" type="ORF">NBEOAGPD_1871</name>
</gene>
<name>A0AA37HMY2_9HYPH</name>
<proteinExistence type="predicted"/>
<accession>A0AA37HMY2</accession>
<evidence type="ECO:0000313" key="1">
    <source>
        <dbReference type="EMBL" id="GJD78653.1"/>
    </source>
</evidence>
<evidence type="ECO:0000313" key="2">
    <source>
        <dbReference type="Proteomes" id="UP001055108"/>
    </source>
</evidence>
<reference evidence="1" key="1">
    <citation type="journal article" date="2016" name="Front. Microbiol.">
        <title>Genome Sequence of the Piezophilic, Mesophilic Sulfate-Reducing Bacterium Desulfovibrio indicus J2T.</title>
        <authorList>
            <person name="Cao J."/>
            <person name="Maignien L."/>
            <person name="Shao Z."/>
            <person name="Alain K."/>
            <person name="Jebbar M."/>
        </authorList>
    </citation>
    <scope>NUCLEOTIDE SEQUENCE</scope>
    <source>
        <strain evidence="1">NBRC 103626</strain>
    </source>
</reference>
<dbReference type="Proteomes" id="UP001055108">
    <property type="component" value="Unassembled WGS sequence"/>
</dbReference>
<reference evidence="1" key="2">
    <citation type="submission" date="2021-08" db="EMBL/GenBank/DDBJ databases">
        <authorList>
            <person name="Tani A."/>
            <person name="Ola A."/>
            <person name="Ogura Y."/>
            <person name="Katsura K."/>
            <person name="Hayashi T."/>
        </authorList>
    </citation>
    <scope>NUCLEOTIDE SEQUENCE</scope>
    <source>
        <strain evidence="1">NBRC 103626</strain>
    </source>
</reference>
<protein>
    <submittedName>
        <fullName evidence="1">Uncharacterized protein</fullName>
    </submittedName>
</protein>